<reference evidence="2" key="1">
    <citation type="journal article" date="2024" name="Proc. Natl. Acad. Sci. U.S.A.">
        <title>Extraordinary preservation of gene collinearity over three hundred million years revealed in homosporous lycophytes.</title>
        <authorList>
            <person name="Li C."/>
            <person name="Wickell D."/>
            <person name="Kuo L.Y."/>
            <person name="Chen X."/>
            <person name="Nie B."/>
            <person name="Liao X."/>
            <person name="Peng D."/>
            <person name="Ji J."/>
            <person name="Jenkins J."/>
            <person name="Williams M."/>
            <person name="Shu S."/>
            <person name="Plott C."/>
            <person name="Barry K."/>
            <person name="Rajasekar S."/>
            <person name="Grimwood J."/>
            <person name="Han X."/>
            <person name="Sun S."/>
            <person name="Hou Z."/>
            <person name="He W."/>
            <person name="Dai G."/>
            <person name="Sun C."/>
            <person name="Schmutz J."/>
            <person name="Leebens-Mack J.H."/>
            <person name="Li F.W."/>
            <person name="Wang L."/>
        </authorList>
    </citation>
    <scope>NUCLEOTIDE SEQUENCE [LARGE SCALE GENOMIC DNA]</scope>
    <source>
        <strain evidence="2">cv. PW_Plant_1</strain>
    </source>
</reference>
<organism evidence="1 2">
    <name type="scientific">Diphasiastrum complanatum</name>
    <name type="common">Issler's clubmoss</name>
    <name type="synonym">Lycopodium complanatum</name>
    <dbReference type="NCBI Taxonomy" id="34168"/>
    <lineage>
        <taxon>Eukaryota</taxon>
        <taxon>Viridiplantae</taxon>
        <taxon>Streptophyta</taxon>
        <taxon>Embryophyta</taxon>
        <taxon>Tracheophyta</taxon>
        <taxon>Lycopodiopsida</taxon>
        <taxon>Lycopodiales</taxon>
        <taxon>Lycopodiaceae</taxon>
        <taxon>Lycopodioideae</taxon>
        <taxon>Diphasiastrum</taxon>
    </lineage>
</organism>
<dbReference type="Proteomes" id="UP001162992">
    <property type="component" value="Chromosome 10"/>
</dbReference>
<dbReference type="EMBL" id="CM055101">
    <property type="protein sequence ID" value="KAJ7540714.1"/>
    <property type="molecule type" value="Genomic_DNA"/>
</dbReference>
<evidence type="ECO:0000313" key="2">
    <source>
        <dbReference type="Proteomes" id="UP001162992"/>
    </source>
</evidence>
<proteinExistence type="predicted"/>
<evidence type="ECO:0000313" key="1">
    <source>
        <dbReference type="EMBL" id="KAJ7540714.1"/>
    </source>
</evidence>
<keyword evidence="2" id="KW-1185">Reference proteome</keyword>
<sequence length="405" mass="46179">MMGKQKKHQHQPRRQRSYDDDPLPSSAFDAPSLIASSIEQAQSDEEEALDELLDLSKDAGDYNLRHTLYQRSVQSPKGDISYLQKFFLTYVGGRIPLHLYEDFCGTALICAEWVRGDARRTALGIDLDEETLIWGLQHNIGKLGIDAHSRSRLLCGDVLHPLSKARVIKFEESKVPCTWSSAVDCQVTSSHEDLNQEESTTGKSSKTVGQTCSCSEKESEVRSPNNDVVAESVWPGADVVCALNYSCCCLHKRSDLVAYFKRVLKLISTEGGIFVLDIYGGTSSECAMKLRRRYEEFMYIWEQEDFDVVTRTTRISLHFQLNKSHRMLRHAFTYRWRLWTLPEVRDCLEEAGFSFVHIWIREMSEAKDGDEVEATSSVKFEEVGSFLQQHSWNAYVVAVKCRTSE</sequence>
<gene>
    <name evidence="1" type="ORF">O6H91_10G027800</name>
</gene>
<name>A0ACC2CFP9_DIPCM</name>
<accession>A0ACC2CFP9</accession>
<protein>
    <submittedName>
        <fullName evidence="1">Uncharacterized protein</fullName>
    </submittedName>
</protein>
<comment type="caution">
    <text evidence="1">The sequence shown here is derived from an EMBL/GenBank/DDBJ whole genome shotgun (WGS) entry which is preliminary data.</text>
</comment>